<dbReference type="AlphaFoldDB" id="A0A4Q8LVS8"/>
<reference evidence="2 3" key="1">
    <citation type="submission" date="2019-02" db="EMBL/GenBank/DDBJ databases">
        <title>WGS of Pseudoxanthomonas species novum from clinical isolates.</title>
        <authorList>
            <person name="Bernier A.-M."/>
            <person name="Bernard K."/>
            <person name="Vachon A."/>
        </authorList>
    </citation>
    <scope>NUCLEOTIDE SEQUENCE [LARGE SCALE GENOMIC DNA]</scope>
    <source>
        <strain evidence="2 3">NML140781</strain>
    </source>
</reference>
<dbReference type="EMBL" id="SHMF01000002">
    <property type="protein sequence ID" value="TAA36182.1"/>
    <property type="molecule type" value="Genomic_DNA"/>
</dbReference>
<protein>
    <submittedName>
        <fullName evidence="2">Uncharacterized protein</fullName>
    </submittedName>
</protein>
<sequence>MGPGLPGGGARLHPGLGRGARAGRRAEAGRPRLTGHGRRPCPGAGPFLGGLALSATKPGPGAKDWGTMIEGYGGALDRLDPMVFSAPVFHVVRDAFDACRWAFRRRRPSSHASWPAPRSAPAGRRARAARSPARCGRADAGRPPPAPAGTGRRCAGRTDRPWARSPSSPARPGPAAAGPASVQPRAHRARSRRPRRSPRSPR</sequence>
<proteinExistence type="predicted"/>
<feature type="compositionally biased region" description="Basic residues" evidence="1">
    <location>
        <begin position="185"/>
        <end position="202"/>
    </location>
</feature>
<feature type="compositionally biased region" description="Low complexity" evidence="1">
    <location>
        <begin position="163"/>
        <end position="181"/>
    </location>
</feature>
<feature type="compositionally biased region" description="Gly residues" evidence="1">
    <location>
        <begin position="1"/>
        <end position="20"/>
    </location>
</feature>
<feature type="compositionally biased region" description="Low complexity" evidence="1">
    <location>
        <begin position="110"/>
        <end position="135"/>
    </location>
</feature>
<evidence type="ECO:0000256" key="1">
    <source>
        <dbReference type="SAM" id="MobiDB-lite"/>
    </source>
</evidence>
<evidence type="ECO:0000313" key="2">
    <source>
        <dbReference type="EMBL" id="TAA36182.1"/>
    </source>
</evidence>
<accession>A0A4Q8LVS8</accession>
<feature type="region of interest" description="Disordered" evidence="1">
    <location>
        <begin position="107"/>
        <end position="202"/>
    </location>
</feature>
<comment type="caution">
    <text evidence="2">The sequence shown here is derived from an EMBL/GenBank/DDBJ whole genome shotgun (WGS) entry which is preliminary data.</text>
</comment>
<evidence type="ECO:0000313" key="3">
    <source>
        <dbReference type="Proteomes" id="UP000292087"/>
    </source>
</evidence>
<feature type="region of interest" description="Disordered" evidence="1">
    <location>
        <begin position="1"/>
        <end position="45"/>
    </location>
</feature>
<organism evidence="2 3">
    <name type="scientific">Pseudoxanthomonas winnipegensis</name>
    <dbReference type="NCBI Taxonomy" id="2480810"/>
    <lineage>
        <taxon>Bacteria</taxon>
        <taxon>Pseudomonadati</taxon>
        <taxon>Pseudomonadota</taxon>
        <taxon>Gammaproteobacteria</taxon>
        <taxon>Lysobacterales</taxon>
        <taxon>Lysobacteraceae</taxon>
        <taxon>Pseudoxanthomonas</taxon>
    </lineage>
</organism>
<dbReference type="Proteomes" id="UP000292087">
    <property type="component" value="Unassembled WGS sequence"/>
</dbReference>
<gene>
    <name evidence="2" type="ORF">EA656_08320</name>
</gene>
<dbReference type="Pfam" id="PF01148">
    <property type="entry name" value="CTP_transf_1"/>
    <property type="match status" value="1"/>
</dbReference>
<name>A0A4Q8LVS8_9GAMM</name>